<keyword evidence="1" id="KW-0732">Signal</keyword>
<organism evidence="2 3">
    <name type="scientific">Tunturiibacter lichenicola</name>
    <dbReference type="NCBI Taxonomy" id="2051959"/>
    <lineage>
        <taxon>Bacteria</taxon>
        <taxon>Pseudomonadati</taxon>
        <taxon>Acidobacteriota</taxon>
        <taxon>Terriglobia</taxon>
        <taxon>Terriglobales</taxon>
        <taxon>Acidobacteriaceae</taxon>
        <taxon>Tunturiibacter</taxon>
    </lineage>
</organism>
<evidence type="ECO:0000313" key="3">
    <source>
        <dbReference type="Proteomes" id="UP000534186"/>
    </source>
</evidence>
<sequence length="177" mass="19851">MIRKSLLSFSIAAMVILTGLCCSQSSAQTPSDNSTQSATDQNIDLLRKDVRLQKRQIIASNLQLTDQEAVKFWPLYDQYTADLVRINDAKYAALKEFASSYSTLTDDQAMGLVRKMLGVDQSVAELRLRYTSLFNNVIPGRKTAVFFQLDRRLVMLIDLQLASQIPMILLSGGNPRQ</sequence>
<name>A0A7Y9T3F9_9BACT</name>
<dbReference type="Proteomes" id="UP000534186">
    <property type="component" value="Unassembled WGS sequence"/>
</dbReference>
<evidence type="ECO:0000256" key="1">
    <source>
        <dbReference type="SAM" id="SignalP"/>
    </source>
</evidence>
<dbReference type="EMBL" id="JACCCV010000001">
    <property type="protein sequence ID" value="NYF50324.1"/>
    <property type="molecule type" value="Genomic_DNA"/>
</dbReference>
<gene>
    <name evidence="2" type="ORF">HDF12_000689</name>
</gene>
<dbReference type="AlphaFoldDB" id="A0A7Y9T3F9"/>
<comment type="caution">
    <text evidence="2">The sequence shown here is derived from an EMBL/GenBank/DDBJ whole genome shotgun (WGS) entry which is preliminary data.</text>
</comment>
<reference evidence="2 3" key="1">
    <citation type="submission" date="2020-07" db="EMBL/GenBank/DDBJ databases">
        <title>Genomic Encyclopedia of Type Strains, Phase IV (KMG-V): Genome sequencing to study the core and pangenomes of soil and plant-associated prokaryotes.</title>
        <authorList>
            <person name="Whitman W."/>
        </authorList>
    </citation>
    <scope>NUCLEOTIDE SEQUENCE [LARGE SCALE GENOMIC DNA]</scope>
    <source>
        <strain evidence="2 3">M8UP30</strain>
    </source>
</reference>
<protein>
    <submittedName>
        <fullName evidence="2">Uncharacterized protein</fullName>
    </submittedName>
</protein>
<evidence type="ECO:0000313" key="2">
    <source>
        <dbReference type="EMBL" id="NYF50324.1"/>
    </source>
</evidence>
<accession>A0A7Y9T3F9</accession>
<feature type="chain" id="PRO_5030973422" evidence="1">
    <location>
        <begin position="28"/>
        <end position="177"/>
    </location>
</feature>
<proteinExistence type="predicted"/>
<feature type="signal peptide" evidence="1">
    <location>
        <begin position="1"/>
        <end position="27"/>
    </location>
</feature>